<sequence length="215" mass="22596">MHKYRMITALTALLALAALIPGACAVACEAVAPGESVTFEGPDPSPPSYVDPNVYVFYYQWTAEASGETIATGSEQSFTFTVPEVPSGEETLNIDITLLVTDGYGCINDAQTCLTAYAGPPCGISGDDSICEDSPVTTYSYAEDPSGLTFAWKIDGADAGTGDSIEVDWTGKSFGPHTVTLVVTKTYGADVTTTSTCSMDVLYIQSPDASFTRVT</sequence>
<dbReference type="Proteomes" id="UP000053961">
    <property type="component" value="Unassembled WGS sequence"/>
</dbReference>
<dbReference type="EMBL" id="LGHB01000058">
    <property type="protein sequence ID" value="KUK94170.1"/>
    <property type="molecule type" value="Genomic_DNA"/>
</dbReference>
<accession>A0A101FS85</accession>
<dbReference type="InterPro" id="IPR013783">
    <property type="entry name" value="Ig-like_fold"/>
</dbReference>
<reference evidence="3 4" key="2">
    <citation type="journal article" date="2015" name="MBio">
        <title>Genome-Resolved Metagenomic Analysis Reveals Roles for Candidate Phyla and Other Microbial Community Members in Biogeochemical Transformations in Oil Reservoirs.</title>
        <authorList>
            <person name="Hu P."/>
            <person name="Tom L."/>
            <person name="Singh A."/>
            <person name="Thomas B.C."/>
            <person name="Baker B.J."/>
            <person name="Piceno Y.M."/>
            <person name="Andersen G.L."/>
            <person name="Banfield J.F."/>
        </authorList>
    </citation>
    <scope>NUCLEOTIDE SEQUENCE [LARGE SCALE GENOMIC DNA]</scope>
    <source>
        <strain evidence="1">57_489</strain>
    </source>
</reference>
<comment type="caution">
    <text evidence="1">The sequence shown here is derived from an EMBL/GenBank/DDBJ whole genome shotgun (WGS) entry which is preliminary data.</text>
</comment>
<dbReference type="Proteomes" id="UP000057043">
    <property type="component" value="Unassembled WGS sequence"/>
</dbReference>
<dbReference type="PATRIC" id="fig|301375.6.peg.640"/>
<evidence type="ECO:0000313" key="1">
    <source>
        <dbReference type="EMBL" id="KUK43389.1"/>
    </source>
</evidence>
<evidence type="ECO:0000313" key="3">
    <source>
        <dbReference type="Proteomes" id="UP000053961"/>
    </source>
</evidence>
<evidence type="ECO:0000313" key="4">
    <source>
        <dbReference type="Proteomes" id="UP000057043"/>
    </source>
</evidence>
<organism evidence="1 4">
    <name type="scientific">Methanothrix harundinacea</name>
    <dbReference type="NCBI Taxonomy" id="301375"/>
    <lineage>
        <taxon>Archaea</taxon>
        <taxon>Methanobacteriati</taxon>
        <taxon>Methanobacteriota</taxon>
        <taxon>Stenosarchaea group</taxon>
        <taxon>Methanomicrobia</taxon>
        <taxon>Methanotrichales</taxon>
        <taxon>Methanotrichaceae</taxon>
        <taxon>Methanothrix</taxon>
    </lineage>
</organism>
<proteinExistence type="predicted"/>
<evidence type="ECO:0000313" key="2">
    <source>
        <dbReference type="EMBL" id="KUK94170.1"/>
    </source>
</evidence>
<dbReference type="EMBL" id="LGFT01000078">
    <property type="protein sequence ID" value="KUK43389.1"/>
    <property type="molecule type" value="Genomic_DNA"/>
</dbReference>
<gene>
    <name evidence="1" type="ORF">XD72_2231</name>
    <name evidence="2" type="ORF">XE07_2220</name>
</gene>
<reference evidence="2" key="1">
    <citation type="journal article" date="2015" name="MBio">
        <title>Genome-resolved metagenomic analysis reveals roles for candidate phyla and other microbial community members in biogeochemical transformations in oil reservoirs.</title>
        <authorList>
            <person name="Hu P."/>
            <person name="Tom L."/>
            <person name="Singh A."/>
            <person name="Thomas B.C."/>
            <person name="Baker B.J."/>
            <person name="Piceno Y.M."/>
            <person name="Andersen G.L."/>
            <person name="Banfield J.F."/>
        </authorList>
    </citation>
    <scope>NUCLEOTIDE SEQUENCE [LARGE SCALE GENOMIC DNA]</scope>
    <source>
        <strain evidence="2">56_747</strain>
    </source>
</reference>
<protein>
    <submittedName>
        <fullName evidence="1">F5/8 type C domain protein</fullName>
    </submittedName>
</protein>
<dbReference type="Gene3D" id="2.60.40.10">
    <property type="entry name" value="Immunoglobulins"/>
    <property type="match status" value="1"/>
</dbReference>
<dbReference type="AlphaFoldDB" id="A0A101FS85"/>
<name>A0A101FS85_9EURY</name>